<protein>
    <submittedName>
        <fullName evidence="1">Uncharacterized protein</fullName>
    </submittedName>
</protein>
<organism evidence="1 2">
    <name type="scientific">Candidatus Gallilactobacillus intestinavium</name>
    <dbReference type="NCBI Taxonomy" id="2840838"/>
    <lineage>
        <taxon>Bacteria</taxon>
        <taxon>Bacillati</taxon>
        <taxon>Bacillota</taxon>
        <taxon>Bacilli</taxon>
        <taxon>Lactobacillales</taxon>
        <taxon>Lactobacillaceae</taxon>
        <taxon>Lactobacillaceae incertae sedis</taxon>
        <taxon>Candidatus Gallilactobacillus</taxon>
    </lineage>
</organism>
<proteinExistence type="predicted"/>
<sequence length="81" mass="9618">MINNDLNPDSLPDEFYERLLKDLKSRNQGTPDSSEMTDDEFNIFLIEDYLQSRHQKDLDKSSISLEDFINNNFKEDKDNEE</sequence>
<evidence type="ECO:0000313" key="1">
    <source>
        <dbReference type="EMBL" id="MBO8441604.1"/>
    </source>
</evidence>
<evidence type="ECO:0000313" key="2">
    <source>
        <dbReference type="Proteomes" id="UP000823614"/>
    </source>
</evidence>
<reference evidence="1" key="2">
    <citation type="journal article" date="2021" name="PeerJ">
        <title>Extensive microbial diversity within the chicken gut microbiome revealed by metagenomics and culture.</title>
        <authorList>
            <person name="Gilroy R."/>
            <person name="Ravi A."/>
            <person name="Getino M."/>
            <person name="Pursley I."/>
            <person name="Horton D.L."/>
            <person name="Alikhan N.F."/>
            <person name="Baker D."/>
            <person name="Gharbi K."/>
            <person name="Hall N."/>
            <person name="Watson M."/>
            <person name="Adriaenssens E.M."/>
            <person name="Foster-Nyarko E."/>
            <person name="Jarju S."/>
            <person name="Secka A."/>
            <person name="Antonio M."/>
            <person name="Oren A."/>
            <person name="Chaudhuri R.R."/>
            <person name="La Ragione R."/>
            <person name="Hildebrand F."/>
            <person name="Pallen M.J."/>
        </authorList>
    </citation>
    <scope>NUCLEOTIDE SEQUENCE</scope>
    <source>
        <strain evidence="1">C6-149</strain>
    </source>
</reference>
<name>A0A9D9E5B1_9LACO</name>
<reference evidence="1" key="1">
    <citation type="submission" date="2020-10" db="EMBL/GenBank/DDBJ databases">
        <authorList>
            <person name="Gilroy R."/>
        </authorList>
    </citation>
    <scope>NUCLEOTIDE SEQUENCE</scope>
    <source>
        <strain evidence="1">C6-149</strain>
    </source>
</reference>
<comment type="caution">
    <text evidence="1">The sequence shown here is derived from an EMBL/GenBank/DDBJ whole genome shotgun (WGS) entry which is preliminary data.</text>
</comment>
<dbReference type="AlphaFoldDB" id="A0A9D9E5B1"/>
<dbReference type="Proteomes" id="UP000823614">
    <property type="component" value="Unassembled WGS sequence"/>
</dbReference>
<accession>A0A9D9E5B1</accession>
<dbReference type="EMBL" id="JADIMP010000065">
    <property type="protein sequence ID" value="MBO8441604.1"/>
    <property type="molecule type" value="Genomic_DNA"/>
</dbReference>
<gene>
    <name evidence="1" type="ORF">IAA89_04145</name>
</gene>